<dbReference type="SUPFAM" id="SSF48403">
    <property type="entry name" value="Ankyrin repeat"/>
    <property type="match status" value="2"/>
</dbReference>
<feature type="transmembrane region" description="Helical" evidence="2">
    <location>
        <begin position="593"/>
        <end position="612"/>
    </location>
</feature>
<name>A0A5J5C2M3_9ASTE</name>
<feature type="transmembrane region" description="Helical" evidence="2">
    <location>
        <begin position="330"/>
        <end position="349"/>
    </location>
</feature>
<keyword evidence="5" id="KW-1185">Reference proteome</keyword>
<evidence type="ECO:0000313" key="5">
    <source>
        <dbReference type="Proteomes" id="UP000325577"/>
    </source>
</evidence>
<dbReference type="SMART" id="SM00248">
    <property type="entry name" value="ANK"/>
    <property type="match status" value="6"/>
</dbReference>
<evidence type="ECO:0000313" key="4">
    <source>
        <dbReference type="EMBL" id="KAA8548410.1"/>
    </source>
</evidence>
<dbReference type="GO" id="GO:0016020">
    <property type="term" value="C:membrane"/>
    <property type="evidence" value="ECO:0007669"/>
    <property type="project" value="TreeGrafter"/>
</dbReference>
<feature type="transmembrane region" description="Helical" evidence="2">
    <location>
        <begin position="709"/>
        <end position="736"/>
    </location>
</feature>
<keyword evidence="2" id="KW-0472">Membrane</keyword>
<feature type="compositionally biased region" description="Polar residues" evidence="1">
    <location>
        <begin position="408"/>
        <end position="421"/>
    </location>
</feature>
<dbReference type="Gene3D" id="1.25.40.20">
    <property type="entry name" value="Ankyrin repeat-containing domain"/>
    <property type="match status" value="3"/>
</dbReference>
<organism evidence="4 5">
    <name type="scientific">Nyssa sinensis</name>
    <dbReference type="NCBI Taxonomy" id="561372"/>
    <lineage>
        <taxon>Eukaryota</taxon>
        <taxon>Viridiplantae</taxon>
        <taxon>Streptophyta</taxon>
        <taxon>Embryophyta</taxon>
        <taxon>Tracheophyta</taxon>
        <taxon>Spermatophyta</taxon>
        <taxon>Magnoliopsida</taxon>
        <taxon>eudicotyledons</taxon>
        <taxon>Gunneridae</taxon>
        <taxon>Pentapetalae</taxon>
        <taxon>asterids</taxon>
        <taxon>Cornales</taxon>
        <taxon>Nyssaceae</taxon>
        <taxon>Nyssa</taxon>
    </lineage>
</organism>
<dbReference type="EMBL" id="CM018031">
    <property type="protein sequence ID" value="KAA8548410.1"/>
    <property type="molecule type" value="Genomic_DNA"/>
</dbReference>
<keyword evidence="2" id="KW-0812">Transmembrane</keyword>
<dbReference type="AlphaFoldDB" id="A0A5J5C2M3"/>
<feature type="domain" description="PGG" evidence="3">
    <location>
        <begin position="584"/>
        <end position="696"/>
    </location>
</feature>
<evidence type="ECO:0000259" key="3">
    <source>
        <dbReference type="Pfam" id="PF13962"/>
    </source>
</evidence>
<dbReference type="OrthoDB" id="20727at2759"/>
<dbReference type="InterPro" id="IPR036770">
    <property type="entry name" value="Ankyrin_rpt-contain_sf"/>
</dbReference>
<protein>
    <recommendedName>
        <fullName evidence="3">PGG domain-containing protein</fullName>
    </recommendedName>
</protein>
<gene>
    <name evidence="4" type="ORF">F0562_000094</name>
</gene>
<dbReference type="InterPro" id="IPR002110">
    <property type="entry name" value="Ankyrin_rpt"/>
</dbReference>
<dbReference type="PANTHER" id="PTHR24177:SF470">
    <property type="entry name" value="ANKYRIN REPEAT PROTEIN"/>
    <property type="match status" value="1"/>
</dbReference>
<reference evidence="4 5" key="1">
    <citation type="submission" date="2019-09" db="EMBL/GenBank/DDBJ databases">
        <title>A chromosome-level genome assembly of the Chinese tupelo Nyssa sinensis.</title>
        <authorList>
            <person name="Yang X."/>
            <person name="Kang M."/>
            <person name="Yang Y."/>
            <person name="Xiong H."/>
            <person name="Wang M."/>
            <person name="Zhang Z."/>
            <person name="Wang Z."/>
            <person name="Wu H."/>
            <person name="Ma T."/>
            <person name="Liu J."/>
            <person name="Xi Z."/>
        </authorList>
    </citation>
    <scope>NUCLEOTIDE SEQUENCE [LARGE SCALE GENOMIC DNA]</scope>
    <source>
        <strain evidence="4">J267</strain>
        <tissue evidence="4">Leaf</tissue>
    </source>
</reference>
<dbReference type="Proteomes" id="UP000325577">
    <property type="component" value="Linkage Group LG0"/>
</dbReference>
<sequence>MGSKIEVNQPAVVERQEGERKGKIDDLFELAMKDQWDKLAEVYKENGSAREAKLTKAEDTALHIAISFGRANIAMEMVNSIPSEEATEVLKLENNRKNTPLHLAAALGDADLCRYIASKDKSLINARNVDGETPLYLACHHGESGAFICLHELNNEGQGETDYTACRKNTNGDNILHSAIAGEYFGLALQIIKYYPELVNSMNKNGSSPLHMLASKPNVFSSCSRFRFYERIIYHCTFIGEIEKETRDLGAREESNFNCPENYKTCIDFVQVLSKTYRVLTSGRGQQNRSTTNVENPSETSNELEVAHLETKQEKEEKVKRLFPPNYDTWFLGLKVFMKALLIILGFGYGRIKKIKEKKEKHQWAVHIMKVLVQKASSYKYDDSGGRPIMKNGTPWSNSLSDGLPEQRPTSEGDSSATSPINEKKEGQNTSGPAEDKKKVTETPILIAAKMGIREMVEEILDTFPVAIQDLDSHKKNVLLLAVENRQTLVFNLLRKRKPSIQKSVWYQVDDEGNTVLHLAAKAGAHLVWVVPGVALQMQWEIKWYKFVKKFMPSQSVFIYNNKKETAKQIFTDTHTELVKRGTEWLIKTSESCSVVAALIATVAFATAGTVPGGMKNDTGAPVLKGHPAFDMFAISSLVSLCFSVTALVFFLTIITSRSESRDFHRKLPRMLLLGLTSLFTSIGSILVSFCAGHFFVLEDRLKYVAFPLYVATLLPVTFFAFAQLPLYFDLVYSILAIEPQRSHKKSPLRE</sequence>
<proteinExistence type="predicted"/>
<keyword evidence="2" id="KW-1133">Transmembrane helix</keyword>
<feature type="region of interest" description="Disordered" evidence="1">
    <location>
        <begin position="383"/>
        <end position="438"/>
    </location>
</feature>
<dbReference type="Pfam" id="PF12796">
    <property type="entry name" value="Ank_2"/>
    <property type="match status" value="1"/>
</dbReference>
<evidence type="ECO:0000256" key="2">
    <source>
        <dbReference type="SAM" id="Phobius"/>
    </source>
</evidence>
<evidence type="ECO:0000256" key="1">
    <source>
        <dbReference type="SAM" id="MobiDB-lite"/>
    </source>
</evidence>
<dbReference type="PANTHER" id="PTHR24177">
    <property type="entry name" value="CASKIN"/>
    <property type="match status" value="1"/>
</dbReference>
<accession>A0A5J5C2M3</accession>
<dbReference type="InterPro" id="IPR026961">
    <property type="entry name" value="PGG_dom"/>
</dbReference>
<feature type="transmembrane region" description="Helical" evidence="2">
    <location>
        <begin position="632"/>
        <end position="652"/>
    </location>
</feature>
<feature type="region of interest" description="Disordered" evidence="1">
    <location>
        <begin position="283"/>
        <end position="302"/>
    </location>
</feature>
<feature type="transmembrane region" description="Helical" evidence="2">
    <location>
        <begin position="672"/>
        <end position="697"/>
    </location>
</feature>
<dbReference type="Pfam" id="PF13962">
    <property type="entry name" value="PGG"/>
    <property type="match status" value="1"/>
</dbReference>